<proteinExistence type="predicted"/>
<dbReference type="GO" id="GO:0010181">
    <property type="term" value="F:FMN binding"/>
    <property type="evidence" value="ECO:0007669"/>
    <property type="project" value="InterPro"/>
</dbReference>
<comment type="caution">
    <text evidence="5">The sequence shown here is derived from an EMBL/GenBank/DDBJ whole genome shotgun (WGS) entry which is preliminary data.</text>
</comment>
<keyword evidence="2" id="KW-0285">Flavoprotein</keyword>
<evidence type="ECO:0000256" key="2">
    <source>
        <dbReference type="ARBA" id="ARBA00022630"/>
    </source>
</evidence>
<dbReference type="SUPFAM" id="SSF54913">
    <property type="entry name" value="GlnB-like"/>
    <property type="match status" value="1"/>
</dbReference>
<gene>
    <name evidence="5" type="ORF">DFP90_105194</name>
</gene>
<dbReference type="GO" id="GO:0030234">
    <property type="term" value="F:enzyme regulator activity"/>
    <property type="evidence" value="ECO:0007669"/>
    <property type="project" value="InterPro"/>
</dbReference>
<dbReference type="PROSITE" id="PS50902">
    <property type="entry name" value="FLAVODOXIN_LIKE"/>
    <property type="match status" value="1"/>
</dbReference>
<protein>
    <recommendedName>
        <fullName evidence="1">Nitrogen regulatory protein P-II</fullName>
    </recommendedName>
</protein>
<dbReference type="GO" id="GO:0006808">
    <property type="term" value="P:regulation of nitrogen utilization"/>
    <property type="evidence" value="ECO:0007669"/>
    <property type="project" value="InterPro"/>
</dbReference>
<evidence type="ECO:0000313" key="5">
    <source>
        <dbReference type="EMBL" id="RED49822.1"/>
    </source>
</evidence>
<keyword evidence="3" id="KW-0288">FMN</keyword>
<dbReference type="RefSeq" id="WP_115937068.1">
    <property type="nucleotide sequence ID" value="NZ_QRDW01000005.1"/>
</dbReference>
<evidence type="ECO:0000259" key="4">
    <source>
        <dbReference type="PROSITE" id="PS50902"/>
    </source>
</evidence>
<dbReference type="OrthoDB" id="7595716at2"/>
<dbReference type="Proteomes" id="UP000256845">
    <property type="component" value="Unassembled WGS sequence"/>
</dbReference>
<dbReference type="EMBL" id="QRDW01000005">
    <property type="protein sequence ID" value="RED49822.1"/>
    <property type="molecule type" value="Genomic_DNA"/>
</dbReference>
<dbReference type="InterPro" id="IPR002187">
    <property type="entry name" value="N-reg_PII"/>
</dbReference>
<feature type="domain" description="Flavodoxin-like" evidence="4">
    <location>
        <begin position="59"/>
        <end position="99"/>
    </location>
</feature>
<dbReference type="Pfam" id="PF00543">
    <property type="entry name" value="P-II"/>
    <property type="match status" value="1"/>
</dbReference>
<dbReference type="AlphaFoldDB" id="A0A3D9HJY2"/>
<evidence type="ECO:0000313" key="6">
    <source>
        <dbReference type="Proteomes" id="UP000256845"/>
    </source>
</evidence>
<accession>A0A3D9HJY2</accession>
<sequence>MEMRKRIEFILEKPFLERLIALLDEMETPGYTVIPAKAGRGRQDPWTREGMVTDAGRQIIVVSFAEAGLAEKIAQRAAEKLGNRIALISLTDAAVYLPD</sequence>
<evidence type="ECO:0000256" key="1">
    <source>
        <dbReference type="ARBA" id="ARBA00015681"/>
    </source>
</evidence>
<name>A0A3D9HJY2_9PROT</name>
<organism evidence="5 6">
    <name type="scientific">Aestuariispira insulae</name>
    <dbReference type="NCBI Taxonomy" id="1461337"/>
    <lineage>
        <taxon>Bacteria</taxon>
        <taxon>Pseudomonadati</taxon>
        <taxon>Pseudomonadota</taxon>
        <taxon>Alphaproteobacteria</taxon>
        <taxon>Rhodospirillales</taxon>
        <taxon>Kiloniellaceae</taxon>
        <taxon>Aestuariispira</taxon>
    </lineage>
</organism>
<dbReference type="InterPro" id="IPR008254">
    <property type="entry name" value="Flavodoxin/NO_synth"/>
</dbReference>
<dbReference type="InterPro" id="IPR011322">
    <property type="entry name" value="N-reg_PII-like_a/b"/>
</dbReference>
<reference evidence="5 6" key="1">
    <citation type="submission" date="2018-07" db="EMBL/GenBank/DDBJ databases">
        <title>Genomic Encyclopedia of Type Strains, Phase III (KMG-III): the genomes of soil and plant-associated and newly described type strains.</title>
        <authorList>
            <person name="Whitman W."/>
        </authorList>
    </citation>
    <scope>NUCLEOTIDE SEQUENCE [LARGE SCALE GENOMIC DNA]</scope>
    <source>
        <strain evidence="5 6">CECT 8488</strain>
    </source>
</reference>
<dbReference type="InterPro" id="IPR015867">
    <property type="entry name" value="N-reg_PII/ATP_PRibTrfase_C"/>
</dbReference>
<dbReference type="Gene3D" id="3.30.70.120">
    <property type="match status" value="1"/>
</dbReference>
<keyword evidence="6" id="KW-1185">Reference proteome</keyword>
<evidence type="ECO:0000256" key="3">
    <source>
        <dbReference type="ARBA" id="ARBA00022643"/>
    </source>
</evidence>